<dbReference type="Proteomes" id="UP001201163">
    <property type="component" value="Unassembled WGS sequence"/>
</dbReference>
<keyword evidence="8 15" id="KW-0732">Signal</keyword>
<evidence type="ECO:0000313" key="18">
    <source>
        <dbReference type="Proteomes" id="UP001201163"/>
    </source>
</evidence>
<feature type="chain" id="PRO_5042082837" description="CFEM domain-containing protein" evidence="15">
    <location>
        <begin position="25"/>
        <end position="192"/>
    </location>
</feature>
<keyword evidence="4" id="KW-1003">Cell membrane</keyword>
<dbReference type="PANTHER" id="PTHR37928:SF2">
    <property type="entry name" value="GPI ANCHORED CFEM DOMAIN PROTEIN (AFU_ORTHOLOGUE AFUA_6G10580)"/>
    <property type="match status" value="1"/>
</dbReference>
<evidence type="ECO:0000256" key="4">
    <source>
        <dbReference type="ARBA" id="ARBA00022475"/>
    </source>
</evidence>
<dbReference type="Pfam" id="PF05730">
    <property type="entry name" value="CFEM"/>
    <property type="match status" value="1"/>
</dbReference>
<evidence type="ECO:0000259" key="16">
    <source>
        <dbReference type="PROSITE" id="PS52012"/>
    </source>
</evidence>
<evidence type="ECO:0000256" key="6">
    <source>
        <dbReference type="ARBA" id="ARBA00022617"/>
    </source>
</evidence>
<comment type="similarity">
    <text evidence="3">Belongs to the RBT5 family.</text>
</comment>
<name>A0AAD4LFP2_9AGAM</name>
<evidence type="ECO:0000256" key="8">
    <source>
        <dbReference type="ARBA" id="ARBA00022729"/>
    </source>
</evidence>
<sequence length="192" mass="18785">MVRLSTVLGFAFAATSVLIPGVLSQDIPACAQSCAQSAADSSGCSLADTNCICTSSAFASAGGLCIAQQCTPDEVQAAQNFFLSLCSGAGTSSSSPSSGTSTGTDTSTPTDTSTAINTSSVTPSSTTNTTPLTTATSSTPRTTTTSPSSTRTSSTSTTSSSSSSTPSNHATHDKPAGVLGAGLALGLALFAW</sequence>
<evidence type="ECO:0000256" key="5">
    <source>
        <dbReference type="ARBA" id="ARBA00022525"/>
    </source>
</evidence>
<keyword evidence="18" id="KW-1185">Reference proteome</keyword>
<evidence type="ECO:0000256" key="12">
    <source>
        <dbReference type="ARBA" id="ARBA00023180"/>
    </source>
</evidence>
<protein>
    <recommendedName>
        <fullName evidence="16">CFEM domain-containing protein</fullName>
    </recommendedName>
</protein>
<feature type="compositionally biased region" description="Low complexity" evidence="14">
    <location>
        <begin position="91"/>
        <end position="167"/>
    </location>
</feature>
<keyword evidence="11" id="KW-1015">Disulfide bond</keyword>
<evidence type="ECO:0000256" key="2">
    <source>
        <dbReference type="ARBA" id="ARBA00004613"/>
    </source>
</evidence>
<dbReference type="GO" id="GO:0046872">
    <property type="term" value="F:metal ion binding"/>
    <property type="evidence" value="ECO:0007669"/>
    <property type="project" value="UniProtKB-KW"/>
</dbReference>
<evidence type="ECO:0000256" key="14">
    <source>
        <dbReference type="SAM" id="MobiDB-lite"/>
    </source>
</evidence>
<evidence type="ECO:0000256" key="15">
    <source>
        <dbReference type="SAM" id="SignalP"/>
    </source>
</evidence>
<accession>A0AAD4LFP2</accession>
<dbReference type="GO" id="GO:0005886">
    <property type="term" value="C:plasma membrane"/>
    <property type="evidence" value="ECO:0007669"/>
    <property type="project" value="UniProtKB-SubCell"/>
</dbReference>
<evidence type="ECO:0000256" key="9">
    <source>
        <dbReference type="ARBA" id="ARBA00023004"/>
    </source>
</evidence>
<dbReference type="InterPro" id="IPR008427">
    <property type="entry name" value="Extracellular_membr_CFEM_dom"/>
</dbReference>
<feature type="region of interest" description="Disordered" evidence="14">
    <location>
        <begin position="91"/>
        <end position="174"/>
    </location>
</feature>
<evidence type="ECO:0000256" key="10">
    <source>
        <dbReference type="ARBA" id="ARBA00023136"/>
    </source>
</evidence>
<evidence type="ECO:0000313" key="17">
    <source>
        <dbReference type="EMBL" id="KAH8985523.1"/>
    </source>
</evidence>
<dbReference type="EMBL" id="JAKELL010000062">
    <property type="protein sequence ID" value="KAH8985523.1"/>
    <property type="molecule type" value="Genomic_DNA"/>
</dbReference>
<feature type="domain" description="CFEM" evidence="16">
    <location>
        <begin position="2"/>
        <end position="110"/>
    </location>
</feature>
<keyword evidence="13" id="KW-0449">Lipoprotein</keyword>
<reference evidence="17" key="1">
    <citation type="submission" date="2022-01" db="EMBL/GenBank/DDBJ databases">
        <title>Comparative genomics reveals a dynamic genome evolution in the ectomycorrhizal milk-cap (Lactarius) mushrooms.</title>
        <authorList>
            <consortium name="DOE Joint Genome Institute"/>
            <person name="Lebreton A."/>
            <person name="Tang N."/>
            <person name="Kuo A."/>
            <person name="LaButti K."/>
            <person name="Drula E."/>
            <person name="Barry K."/>
            <person name="Clum A."/>
            <person name="Lipzen A."/>
            <person name="Mousain D."/>
            <person name="Ng V."/>
            <person name="Wang R."/>
            <person name="Wang X."/>
            <person name="Dai Y."/>
            <person name="Henrissat B."/>
            <person name="Grigoriev I.V."/>
            <person name="Guerin-Laguette A."/>
            <person name="Yu F."/>
            <person name="Martin F.M."/>
        </authorList>
    </citation>
    <scope>NUCLEOTIDE SEQUENCE</scope>
    <source>
        <strain evidence="17">QP</strain>
    </source>
</reference>
<evidence type="ECO:0000256" key="1">
    <source>
        <dbReference type="ARBA" id="ARBA00004609"/>
    </source>
</evidence>
<dbReference type="PROSITE" id="PS52012">
    <property type="entry name" value="CFEM"/>
    <property type="match status" value="1"/>
</dbReference>
<dbReference type="SMART" id="SM00747">
    <property type="entry name" value="CFEM"/>
    <property type="match status" value="1"/>
</dbReference>
<gene>
    <name evidence="17" type="ORF">EDB92DRAFT_1882135</name>
</gene>
<keyword evidence="9" id="KW-0408">Iron</keyword>
<feature type="signal peptide" evidence="15">
    <location>
        <begin position="1"/>
        <end position="24"/>
    </location>
</feature>
<keyword evidence="6" id="KW-0349">Heme</keyword>
<comment type="subcellular location">
    <subcellularLocation>
        <location evidence="1">Cell membrane</location>
        <topology evidence="1">Lipid-anchor</topology>
        <topology evidence="1">GPI-anchor</topology>
    </subcellularLocation>
    <subcellularLocation>
        <location evidence="2">Secreted</location>
    </subcellularLocation>
</comment>
<keyword evidence="5" id="KW-0964">Secreted</keyword>
<keyword evidence="10" id="KW-0472">Membrane</keyword>
<dbReference type="GO" id="GO:0005576">
    <property type="term" value="C:extracellular region"/>
    <property type="evidence" value="ECO:0007669"/>
    <property type="project" value="UniProtKB-SubCell"/>
</dbReference>
<keyword evidence="7" id="KW-0479">Metal-binding</keyword>
<proteinExistence type="inferred from homology"/>
<dbReference type="AlphaFoldDB" id="A0AAD4LFP2"/>
<comment type="caution">
    <text evidence="17">The sequence shown here is derived from an EMBL/GenBank/DDBJ whole genome shotgun (WGS) entry which is preliminary data.</text>
</comment>
<dbReference type="InterPro" id="IPR051735">
    <property type="entry name" value="CFEM_domain"/>
</dbReference>
<evidence type="ECO:0000256" key="13">
    <source>
        <dbReference type="ARBA" id="ARBA00023288"/>
    </source>
</evidence>
<evidence type="ECO:0000256" key="7">
    <source>
        <dbReference type="ARBA" id="ARBA00022723"/>
    </source>
</evidence>
<organism evidence="17 18">
    <name type="scientific">Lactarius akahatsu</name>
    <dbReference type="NCBI Taxonomy" id="416441"/>
    <lineage>
        <taxon>Eukaryota</taxon>
        <taxon>Fungi</taxon>
        <taxon>Dikarya</taxon>
        <taxon>Basidiomycota</taxon>
        <taxon>Agaricomycotina</taxon>
        <taxon>Agaricomycetes</taxon>
        <taxon>Russulales</taxon>
        <taxon>Russulaceae</taxon>
        <taxon>Lactarius</taxon>
    </lineage>
</organism>
<dbReference type="PANTHER" id="PTHR37928">
    <property type="entry name" value="CFEM DOMAIN PROTEIN (AFU_ORTHOLOGUE AFUA_6G14090)"/>
    <property type="match status" value="1"/>
</dbReference>
<evidence type="ECO:0000256" key="3">
    <source>
        <dbReference type="ARBA" id="ARBA00010031"/>
    </source>
</evidence>
<evidence type="ECO:0000256" key="11">
    <source>
        <dbReference type="ARBA" id="ARBA00023157"/>
    </source>
</evidence>
<keyword evidence="12" id="KW-0325">Glycoprotein</keyword>